<dbReference type="InParanoid" id="A0A4R5DLB2"/>
<dbReference type="SUPFAM" id="SSF102198">
    <property type="entry name" value="Putative cyclase"/>
    <property type="match status" value="1"/>
</dbReference>
<dbReference type="EMBL" id="SMKZ01000010">
    <property type="protein sequence ID" value="TDE11423.1"/>
    <property type="molecule type" value="Genomic_DNA"/>
</dbReference>
<dbReference type="OrthoDB" id="7067800at2"/>
<dbReference type="InterPro" id="IPR037175">
    <property type="entry name" value="KFase_sf"/>
</dbReference>
<name>A0A4R5DLB2_9ACTN</name>
<proteinExistence type="predicted"/>
<dbReference type="Proteomes" id="UP000294739">
    <property type="component" value="Unassembled WGS sequence"/>
</dbReference>
<accession>A0A4R5DLB2</accession>
<feature type="region of interest" description="Disordered" evidence="1">
    <location>
        <begin position="1"/>
        <end position="26"/>
    </location>
</feature>
<dbReference type="PANTHER" id="PTHR31118:SF12">
    <property type="entry name" value="CYCLASE-LIKE PROTEIN 2"/>
    <property type="match status" value="1"/>
</dbReference>
<dbReference type="AlphaFoldDB" id="A0A4R5DLB2"/>
<dbReference type="Gene3D" id="3.50.30.50">
    <property type="entry name" value="Putative cyclase"/>
    <property type="match status" value="1"/>
</dbReference>
<keyword evidence="3" id="KW-1185">Reference proteome</keyword>
<dbReference type="PANTHER" id="PTHR31118">
    <property type="entry name" value="CYCLASE-LIKE PROTEIN 2"/>
    <property type="match status" value="1"/>
</dbReference>
<gene>
    <name evidence="2" type="ORF">E1269_09130</name>
</gene>
<evidence type="ECO:0000313" key="3">
    <source>
        <dbReference type="Proteomes" id="UP000294739"/>
    </source>
</evidence>
<reference evidence="2 3" key="1">
    <citation type="submission" date="2019-03" db="EMBL/GenBank/DDBJ databases">
        <title>Draft genome sequences of novel Actinobacteria.</title>
        <authorList>
            <person name="Sahin N."/>
            <person name="Ay H."/>
            <person name="Saygin H."/>
        </authorList>
    </citation>
    <scope>NUCLEOTIDE SEQUENCE [LARGE SCALE GENOMIC DNA]</scope>
    <source>
        <strain evidence="2 3">5K138</strain>
    </source>
</reference>
<protein>
    <submittedName>
        <fullName evidence="2">Cyclase family protein</fullName>
    </submittedName>
</protein>
<evidence type="ECO:0000313" key="2">
    <source>
        <dbReference type="EMBL" id="TDE11423.1"/>
    </source>
</evidence>
<organism evidence="2 3">
    <name type="scientific">Jiangella asiatica</name>
    <dbReference type="NCBI Taxonomy" id="2530372"/>
    <lineage>
        <taxon>Bacteria</taxon>
        <taxon>Bacillati</taxon>
        <taxon>Actinomycetota</taxon>
        <taxon>Actinomycetes</taxon>
        <taxon>Jiangellales</taxon>
        <taxon>Jiangellaceae</taxon>
        <taxon>Jiangella</taxon>
    </lineage>
</organism>
<comment type="caution">
    <text evidence="2">The sequence shown here is derived from an EMBL/GenBank/DDBJ whole genome shotgun (WGS) entry which is preliminary data.</text>
</comment>
<dbReference type="GO" id="GO:0004061">
    <property type="term" value="F:arylformamidase activity"/>
    <property type="evidence" value="ECO:0007669"/>
    <property type="project" value="InterPro"/>
</dbReference>
<dbReference type="GO" id="GO:0019441">
    <property type="term" value="P:L-tryptophan catabolic process to kynurenine"/>
    <property type="evidence" value="ECO:0007669"/>
    <property type="project" value="InterPro"/>
</dbReference>
<dbReference type="Pfam" id="PF04199">
    <property type="entry name" value="Cyclase"/>
    <property type="match status" value="1"/>
</dbReference>
<evidence type="ECO:0000256" key="1">
    <source>
        <dbReference type="SAM" id="MobiDB-lite"/>
    </source>
</evidence>
<dbReference type="InterPro" id="IPR007325">
    <property type="entry name" value="KFase/CYL"/>
</dbReference>
<sequence length="292" mass="31683">MDPRARRAGWRPLPPRGTPGRRRGGGVRTIDLTLPLYPFMPVGNVWAWDSPFQLAPIMTPDSHGVSAYDMSFHSETGTRLMLAACYADDAPKIDELDYARLVNRPAVVIDIPKGALEAIMPEDIDATLAVDPDVRPGDAVLVRTGWGDGERYRRLGDEYATTTPHFSVAGAERLVEVMREKDLDLMLTDCAYVGGHGKGLQYPEWSSRRPWDRPPFPSDQARIYMRHYVGSRGAGGTGPDFPASVPLHASVSPVAALANCGSVTAKRITVTVLPLYLAGAAGAPCTVVAMEE</sequence>